<keyword evidence="3" id="KW-1185">Reference proteome</keyword>
<feature type="domain" description="SprT-like" evidence="1">
    <location>
        <begin position="125"/>
        <end position="216"/>
    </location>
</feature>
<dbReference type="Proteomes" id="UP000031518">
    <property type="component" value="Unassembled WGS sequence"/>
</dbReference>
<keyword evidence="2" id="KW-0378">Hydrolase</keyword>
<dbReference type="OrthoDB" id="9796628at2"/>
<dbReference type="InterPro" id="IPR006640">
    <property type="entry name" value="SprT-like_domain"/>
</dbReference>
<protein>
    <submittedName>
        <fullName evidence="2">Predicted metal-dependent hydrolase</fullName>
    </submittedName>
</protein>
<name>A0A0B6WU71_9BACT</name>
<evidence type="ECO:0000259" key="1">
    <source>
        <dbReference type="Pfam" id="PF10263"/>
    </source>
</evidence>
<reference evidence="2 3" key="1">
    <citation type="submission" date="2013-12" db="EMBL/GenBank/DDBJ databases">
        <authorList>
            <person name="Stott M."/>
        </authorList>
    </citation>
    <scope>NUCLEOTIDE SEQUENCE [LARGE SCALE GENOMIC DNA]</scope>
    <source>
        <strain evidence="2 3">K22</strain>
    </source>
</reference>
<gene>
    <name evidence="2" type="ORF">PYK22_00550</name>
</gene>
<dbReference type="GO" id="GO:0016787">
    <property type="term" value="F:hydrolase activity"/>
    <property type="evidence" value="ECO:0007669"/>
    <property type="project" value="UniProtKB-KW"/>
</dbReference>
<dbReference type="Gene3D" id="3.30.2010.10">
    <property type="entry name" value="Metalloproteases ('zincins'), catalytic domain"/>
    <property type="match status" value="1"/>
</dbReference>
<dbReference type="STRING" id="454194.PYK22_00550"/>
<dbReference type="AlphaFoldDB" id="A0A0B6WU71"/>
<reference evidence="2 3" key="2">
    <citation type="submission" date="2015-01" db="EMBL/GenBank/DDBJ databases">
        <title>Complete genome sequence of Pyrinomonas methylaliphatogenes type strain K22T.</title>
        <authorList>
            <person name="Lee K.C.Y."/>
            <person name="Power J.F."/>
            <person name="Dunfield P.F."/>
            <person name="Morgan X.C."/>
            <person name="Huttenhower C."/>
            <person name="Stott M.B."/>
        </authorList>
    </citation>
    <scope>NUCLEOTIDE SEQUENCE [LARGE SCALE GENOMIC DNA]</scope>
    <source>
        <strain evidence="2 3">K22</strain>
    </source>
</reference>
<evidence type="ECO:0000313" key="3">
    <source>
        <dbReference type="Proteomes" id="UP000031518"/>
    </source>
</evidence>
<sequence length="243" mass="29269">MSDAASHLSYLYTEAFRQIEPKRMPPEVDVRFYPYAGLHHTIRLRSGRVYVRISDIFRHAPLKVHRALAFILVSRLLRRRTPEVHDRVYRDYACTPEIMRAADLARQKRGRKVISSARGQVYDLDRMFDRLNRRYFGGKLPKPTLTWSQRRTRRILGHHDGVHDTIVISKTLDSRDVPEWFVEYILYHEMLHIKHPARFINGRRYYHTKAFRAEEQRFPYYEQAQEWLERIARRYYAPRARAA</sequence>
<dbReference type="Pfam" id="PF10263">
    <property type="entry name" value="SprT-like"/>
    <property type="match status" value="1"/>
</dbReference>
<organism evidence="2 3">
    <name type="scientific">Pyrinomonas methylaliphatogenes</name>
    <dbReference type="NCBI Taxonomy" id="454194"/>
    <lineage>
        <taxon>Bacteria</taxon>
        <taxon>Pseudomonadati</taxon>
        <taxon>Acidobacteriota</taxon>
        <taxon>Blastocatellia</taxon>
        <taxon>Blastocatellales</taxon>
        <taxon>Pyrinomonadaceae</taxon>
        <taxon>Pyrinomonas</taxon>
    </lineage>
</organism>
<proteinExistence type="predicted"/>
<dbReference type="EMBL" id="CBXV010000002">
    <property type="protein sequence ID" value="CDM64556.1"/>
    <property type="molecule type" value="Genomic_DNA"/>
</dbReference>
<evidence type="ECO:0000313" key="2">
    <source>
        <dbReference type="EMBL" id="CDM64556.1"/>
    </source>
</evidence>
<accession>A0A0B6WU71</accession>
<dbReference type="GO" id="GO:0006950">
    <property type="term" value="P:response to stress"/>
    <property type="evidence" value="ECO:0007669"/>
    <property type="project" value="UniProtKB-ARBA"/>
</dbReference>
<dbReference type="RefSeq" id="WP_041974077.1">
    <property type="nucleotide sequence ID" value="NZ_CBXV010000002.1"/>
</dbReference>